<name>A0ABQ0X330_9MICC</name>
<comment type="caution">
    <text evidence="2">The sequence shown here is derived from an EMBL/GenBank/DDBJ whole genome shotgun (WGS) entry which is preliminary data.</text>
</comment>
<dbReference type="CDD" id="cd04486">
    <property type="entry name" value="YhcR_OBF_like"/>
    <property type="match status" value="1"/>
</dbReference>
<evidence type="ECO:0000313" key="3">
    <source>
        <dbReference type="Proteomes" id="UP000321155"/>
    </source>
</evidence>
<evidence type="ECO:0000313" key="2">
    <source>
        <dbReference type="EMBL" id="GEO91063.1"/>
    </source>
</evidence>
<keyword evidence="3" id="KW-1185">Reference proteome</keyword>
<dbReference type="EMBL" id="BJZR01000005">
    <property type="protein sequence ID" value="GEO91063.1"/>
    <property type="molecule type" value="Genomic_DNA"/>
</dbReference>
<reference evidence="2 3" key="1">
    <citation type="submission" date="2019-07" db="EMBL/GenBank/DDBJ databases">
        <title>Whole genome shotgun sequence of Kocuria flava NBRC 107626.</title>
        <authorList>
            <person name="Hosoyama A."/>
            <person name="Uohara A."/>
            <person name="Ohji S."/>
            <person name="Ichikawa N."/>
        </authorList>
    </citation>
    <scope>NUCLEOTIDE SEQUENCE [LARGE SCALE GENOMIC DNA]</scope>
    <source>
        <strain evidence="2 3">NBRC 107626</strain>
    </source>
</reference>
<protein>
    <recommendedName>
        <fullName evidence="4">DUF5666 domain-containing protein</fullName>
    </recommendedName>
</protein>
<gene>
    <name evidence="2" type="ORF">KFL01_03690</name>
</gene>
<sequence>MGRTGRCGTERGTGDTSPMVGQAVTTRGVVTAVYATGGLNGYHVQTPGTGGELDPGAHDASEAIVVHSPDTVGTVRPGQHVEVTGAVVEYHGQTRISVRADGLRVLDEPAEAVKPAVVGCPAEEAEREDLEGMLLDPAGEFVITDNYDLNRYGEIGLAAGTTPLVQPTAVGAPGSPEAAAQAAENEARGVLLDDGATTDYGNVANAAIPLPYLSRETPMRIGAPVDFVAPVVLSYSFDAWRLQPT</sequence>
<feature type="region of interest" description="Disordered" evidence="1">
    <location>
        <begin position="1"/>
        <end position="20"/>
    </location>
</feature>
<dbReference type="Proteomes" id="UP000321155">
    <property type="component" value="Unassembled WGS sequence"/>
</dbReference>
<accession>A0ABQ0X330</accession>
<dbReference type="PANTHER" id="PTHR42834">
    <property type="entry name" value="ENDONUCLEASE/EXONUCLEASE/PHOSPHATASE FAMILY PROTEIN (AFU_ORTHOLOGUE AFUA_3G09210)"/>
    <property type="match status" value="1"/>
</dbReference>
<evidence type="ECO:0000256" key="1">
    <source>
        <dbReference type="SAM" id="MobiDB-lite"/>
    </source>
</evidence>
<dbReference type="PANTHER" id="PTHR42834:SF1">
    <property type="entry name" value="ENDONUCLEASE_EXONUCLEASE_PHOSPHATASE FAMILY PROTEIN (AFU_ORTHOLOGUE AFUA_3G09210)"/>
    <property type="match status" value="1"/>
</dbReference>
<organism evidence="2 3">
    <name type="scientific">Kocuria flava</name>
    <dbReference type="NCBI Taxonomy" id="446860"/>
    <lineage>
        <taxon>Bacteria</taxon>
        <taxon>Bacillati</taxon>
        <taxon>Actinomycetota</taxon>
        <taxon>Actinomycetes</taxon>
        <taxon>Micrococcales</taxon>
        <taxon>Micrococcaceae</taxon>
        <taxon>Kocuria</taxon>
    </lineage>
</organism>
<evidence type="ECO:0008006" key="4">
    <source>
        <dbReference type="Google" id="ProtNLM"/>
    </source>
</evidence>
<proteinExistence type="predicted"/>